<keyword evidence="3" id="KW-1185">Reference proteome</keyword>
<comment type="caution">
    <text evidence="2">The sequence shown here is derived from an EMBL/GenBank/DDBJ whole genome shotgun (WGS) entry which is preliminary data.</text>
</comment>
<dbReference type="EMBL" id="SNZA01000001">
    <property type="protein sequence ID" value="TDR15073.1"/>
    <property type="molecule type" value="Genomic_DNA"/>
</dbReference>
<gene>
    <name evidence="2" type="ORF">C8D85_0427</name>
</gene>
<proteinExistence type="predicted"/>
<evidence type="ECO:0000313" key="2">
    <source>
        <dbReference type="EMBL" id="TDR15073.1"/>
    </source>
</evidence>
<dbReference type="RefSeq" id="WP_133559708.1">
    <property type="nucleotide sequence ID" value="NZ_JAJGNH010000008.1"/>
</dbReference>
<accession>A0A4R6XDL4</accession>
<dbReference type="OrthoDB" id="6107611at2"/>
<organism evidence="2 3">
    <name type="scientific">Marinomonas communis</name>
    <dbReference type="NCBI Taxonomy" id="28254"/>
    <lineage>
        <taxon>Bacteria</taxon>
        <taxon>Pseudomonadati</taxon>
        <taxon>Pseudomonadota</taxon>
        <taxon>Gammaproteobacteria</taxon>
        <taxon>Oceanospirillales</taxon>
        <taxon>Oceanospirillaceae</taxon>
        <taxon>Marinomonas</taxon>
    </lineage>
</organism>
<sequence length="64" mass="7283">MSFIALLNLAKEYFEQRRLNQTFGHLDNHVLRDIGFIRTGSGIRPLNPHAKGETPPPQSELSPR</sequence>
<dbReference type="Proteomes" id="UP000295729">
    <property type="component" value="Unassembled WGS sequence"/>
</dbReference>
<feature type="region of interest" description="Disordered" evidence="1">
    <location>
        <begin position="42"/>
        <end position="64"/>
    </location>
</feature>
<protein>
    <recommendedName>
        <fullName evidence="4">DUF1127 domain-containing protein</fullName>
    </recommendedName>
</protein>
<evidence type="ECO:0000256" key="1">
    <source>
        <dbReference type="SAM" id="MobiDB-lite"/>
    </source>
</evidence>
<dbReference type="AlphaFoldDB" id="A0A4R6XDL4"/>
<evidence type="ECO:0008006" key="4">
    <source>
        <dbReference type="Google" id="ProtNLM"/>
    </source>
</evidence>
<name>A0A4R6XDL4_9GAMM</name>
<reference evidence="2 3" key="1">
    <citation type="submission" date="2019-03" db="EMBL/GenBank/DDBJ databases">
        <title>Genomic Encyclopedia of Type Strains, Phase IV (KMG-IV): sequencing the most valuable type-strain genomes for metagenomic binning, comparative biology and taxonomic classification.</title>
        <authorList>
            <person name="Goeker M."/>
        </authorList>
    </citation>
    <scope>NUCLEOTIDE SEQUENCE [LARGE SCALE GENOMIC DNA]</scope>
    <source>
        <strain evidence="2 3">DSM 5604</strain>
    </source>
</reference>
<evidence type="ECO:0000313" key="3">
    <source>
        <dbReference type="Proteomes" id="UP000295729"/>
    </source>
</evidence>